<name>A0A9D1JNJ7_9BACT</name>
<proteinExistence type="predicted"/>
<reference evidence="2" key="2">
    <citation type="journal article" date="2021" name="PeerJ">
        <title>Extensive microbial diversity within the chicken gut microbiome revealed by metagenomics and culture.</title>
        <authorList>
            <person name="Gilroy R."/>
            <person name="Ravi A."/>
            <person name="Getino M."/>
            <person name="Pursley I."/>
            <person name="Horton D.L."/>
            <person name="Alikhan N.F."/>
            <person name="Baker D."/>
            <person name="Gharbi K."/>
            <person name="Hall N."/>
            <person name="Watson M."/>
            <person name="Adriaenssens E.M."/>
            <person name="Foster-Nyarko E."/>
            <person name="Jarju S."/>
            <person name="Secka A."/>
            <person name="Antonio M."/>
            <person name="Oren A."/>
            <person name="Chaudhuri R.R."/>
            <person name="La Ragione R."/>
            <person name="Hildebrand F."/>
            <person name="Pallen M.J."/>
        </authorList>
    </citation>
    <scope>NUCLEOTIDE SEQUENCE</scope>
    <source>
        <strain evidence="2">6276</strain>
    </source>
</reference>
<keyword evidence="1" id="KW-0472">Membrane</keyword>
<feature type="transmembrane region" description="Helical" evidence="1">
    <location>
        <begin position="831"/>
        <end position="853"/>
    </location>
</feature>
<dbReference type="Proteomes" id="UP000823928">
    <property type="component" value="Unassembled WGS sequence"/>
</dbReference>
<evidence type="ECO:0000313" key="3">
    <source>
        <dbReference type="Proteomes" id="UP000823928"/>
    </source>
</evidence>
<gene>
    <name evidence="2" type="ORF">IAC10_10960</name>
</gene>
<protein>
    <submittedName>
        <fullName evidence="2">Uncharacterized protein</fullName>
    </submittedName>
</protein>
<comment type="caution">
    <text evidence="2">The sequence shown here is derived from an EMBL/GenBank/DDBJ whole genome shotgun (WGS) entry which is preliminary data.</text>
</comment>
<organism evidence="2 3">
    <name type="scientific">Candidatus Scatousia excrementigallinarum</name>
    <dbReference type="NCBI Taxonomy" id="2840935"/>
    <lineage>
        <taxon>Bacteria</taxon>
        <taxon>Candidatus Scatousia</taxon>
    </lineage>
</organism>
<keyword evidence="1" id="KW-0812">Transmembrane</keyword>
<keyword evidence="1" id="KW-1133">Transmembrane helix</keyword>
<dbReference type="AlphaFoldDB" id="A0A9D1JNJ7"/>
<evidence type="ECO:0000256" key="1">
    <source>
        <dbReference type="SAM" id="Phobius"/>
    </source>
</evidence>
<evidence type="ECO:0000313" key="2">
    <source>
        <dbReference type="EMBL" id="HIS37127.1"/>
    </source>
</evidence>
<reference evidence="2" key="1">
    <citation type="submission" date="2020-10" db="EMBL/GenBank/DDBJ databases">
        <authorList>
            <person name="Gilroy R."/>
        </authorList>
    </citation>
    <scope>NUCLEOTIDE SEQUENCE</scope>
    <source>
        <strain evidence="2">6276</strain>
    </source>
</reference>
<sequence length="865" mass="98945">MVNMINSYIQNYNNKPKSQPKKQDVEIVNVKKAKPHFDINRELANRTFIKPLPGRGHLVKNRITDLPAVIVKDFAYDLKSLKDGYTGKANDHQLGKLNDMGLTIGGLSLAGFLATLKQTPKTKAMEFIGLASFLASMSIWPKVAIQWPARLLHGVNISQKYEDSFGRKKDFYQDPQFIPWDLYSDKEINKIGDRLRVPRDIENRRDFIQEKMRKIAVQNNTLWMLTAGFATPVMSALICSAAEPYVNKYLNNLQMKKADNLLNHFAESIESMKTDRIINNIDRIIELNKNQPLDDKLIKTISQNLTDGFDSLTTQYMEEDLKKLLKPGGVEKYTLSSTSADAIIENTKQALKGTELDENMINGVIPKREQLVQLFESQKYAGKDFTKLETQDLLDEISSIVRANIKTYNDSNPAAIIRNEIEKPIILNHLVGADFNEAPISKVIASTPAARLNEEAQLLLKTTAKVMTDFKAKTDVLDKYAFMKFASAPETGLANYWNDVADSLVDIFKFTPEEIDKTHMDRELMTSLLREKLEKIASNDEEYKRVLKAICEKINTLSDTVKADVMPQSYLEALNSTFDSTSAQLENLSLSDSRTVKFEKLSQHLTGPKAERHGQIVHTEDCSLKNIQRGWVDRRFKEIKSTYEGMINSLNFYRKVATVSFANFKDRPRELKEEVVEFCKQLAVDRHMVDFETKFFMLRNPEPNMQDLSDIRVENGKVINEYFGKAQYFENAVDIPQDWDFFKFVMETLYKEPLHNDTEAILRETNLKGIHEYRQAVWKELGDTDYFAKLQHFVENKGSTATSDEKFVLLGMSPDELFSKVSLRKFNKAKWLKVFATIGGALLGVTLVSQFFFGRLKPPEKSRKG</sequence>
<accession>A0A9D1JNJ7</accession>
<dbReference type="EMBL" id="DVIU01000215">
    <property type="protein sequence ID" value="HIS37127.1"/>
    <property type="molecule type" value="Genomic_DNA"/>
</dbReference>